<protein>
    <recommendedName>
        <fullName evidence="6">BIG2 domain-containing protein</fullName>
    </recommendedName>
</protein>
<dbReference type="SUPFAM" id="SSF49373">
    <property type="entry name" value="Invasin/intimin cell-adhesion fragments"/>
    <property type="match status" value="1"/>
</dbReference>
<dbReference type="Gene3D" id="2.60.40.1080">
    <property type="match status" value="2"/>
</dbReference>
<name>A0A286U0B8_9BACT</name>
<dbReference type="SUPFAM" id="SSF101908">
    <property type="entry name" value="Putative isomerase YbhE"/>
    <property type="match status" value="1"/>
</dbReference>
<feature type="domain" description="BIG2" evidence="6">
    <location>
        <begin position="305"/>
        <end position="395"/>
    </location>
</feature>
<dbReference type="Pfam" id="PF08309">
    <property type="entry name" value="LVIVD"/>
    <property type="match status" value="5"/>
</dbReference>
<evidence type="ECO:0000256" key="2">
    <source>
        <dbReference type="ARBA" id="ARBA00022525"/>
    </source>
</evidence>
<keyword evidence="3 5" id="KW-0732">Signal</keyword>
<dbReference type="InterPro" id="IPR008964">
    <property type="entry name" value="Invasin/intimin_cell_adhesion"/>
</dbReference>
<evidence type="ECO:0000256" key="4">
    <source>
        <dbReference type="ARBA" id="ARBA00022837"/>
    </source>
</evidence>
<feature type="domain" description="BIG2" evidence="6">
    <location>
        <begin position="109"/>
        <end position="193"/>
    </location>
</feature>
<dbReference type="InterPro" id="IPR013211">
    <property type="entry name" value="LVIVD"/>
</dbReference>
<dbReference type="InterPro" id="IPR013783">
    <property type="entry name" value="Ig-like_fold"/>
</dbReference>
<evidence type="ECO:0000256" key="3">
    <source>
        <dbReference type="ARBA" id="ARBA00022729"/>
    </source>
</evidence>
<dbReference type="Proteomes" id="UP000218542">
    <property type="component" value="Unassembled WGS sequence"/>
</dbReference>
<dbReference type="InterPro" id="IPR059100">
    <property type="entry name" value="TSP3_bac"/>
</dbReference>
<accession>A0A286U0B8</accession>
<keyword evidence="4" id="KW-0106">Calcium</keyword>
<sequence>MSGMSKTVVLVVARCFVMVALLPCFMFSIASAQLNENCTVTVLNRTVNVKPDGSWQLNNVPSNMGRVRVRVTCVEDGKTVSGQSEYVTIQTNGNISVEEMFFNNSYEQVPTSLTINSEKSVLSAIGETTRISVLAMYPDGSTKDVTLGGQGTAYTVSNQAIATVNSNGLVTAISSGNIIISASNEMVLSSIFLSVQLSGDSDGDGLPDDFELTNGLNPNNPVDSLEDMDEDGLTNLEEFDLGTGMNNADTDGDGISDGEEIVAGDDGYVTNPLLGDSDGDGIWDGLEVSSASDPNDAGSFDLAATLDFIKVTPSNFALTFNTIMGESTKQLTVTGTFTDGNTIDLTPTGIGTNYSSSDLVVANFGVTAGLVYAGTDGTAVITVTNNGFSDTAVFTVETFSPTPLSYVDISGFANNVDVGGDYAYVAAGSTGLQVVDVSDRVNPAVVASEDTLGNANDVKVDGALAYIADGVSGLQIMDISNPLDPVTVGSVDTPGDAYDVAVSGIYAYVADGNAGLQIINVSVSNNPVIEGTVVTSNIAKGVDIDPEGNLAVVADGSAGVQVIDITTPSNAGIIGTVDTNGNARDVVLRNSIAYVSDYTGGLKAVNISNPTTPTIAKSVEGNYLMDAALFDSLVFGADVLSFNAVPAYNISIPDDPVFTAIINFAQFRDDDGTGTDADSRYLYLTTSNGIMENGSSGDTRLYIGQYRMVQDIAGVPPTVSITSPLAGIDVIEGAKIQVASDAADDVQVASVSFIIDGNVVFTDTSAPYEFDYTVPLGISGVTISATALDLANNAGASPDLFVTVIPDPLTTILGSLVDINGGPMGGVTVTTVNNLSTTSLPDGTFSISDVPTVQGNIQVTASTNISGWPYRGNSPSIPAVPGGMTDAGVIIIERDVVSITVDTTIVTGNRSMDFKALTVDGANLTVEGPHTFYSITLLNNAKLTHPDTTTTEEYSLDITVSDTLTIDSDSTIDVSGKGYLGGYNGPGNYSYYGRTLGNTTTGGSYVRSGGSYGGLGGQTGSDSVNGVYGSFYNPNELGSGGGGNSYTNGGYGGNGGGLVRITAAEIVLNGNGSIKSNGGDGEDSDWNGGGSGGGIYINVGTIRGDGSGTIAANGGKATRSYSSTNGGGGGRIAVYYDDIAGFDINSITAYGGLGSSNDGGAGTIYLKDVVNKKEQLIGNNSNNTGKPTPLVSEDGNGFTFDDLIIGGGSISIDKLIVNKLTLDAGDSCMGELVVNNVVVGDGALIFAEVMTVVNNLTVDNGELSVVDLSVGNNVTLQNNGILTHEAATMTQAYSSTIGVGGTLAIDSGSTIDVSCKGYLGGYNGSGNYSYYGRTLGNTTTGGSYVRSGGSYGGLGGQTGTDNVNGVYGSFYNPNELGSGGGGNSYTNGGYGGNGGGLVRITAAEIVLNGNGSIKSNGGDGEDSDWNGGGSGGGIYINVGTIRGDGSGTIAANGGKATRSYSSTNGGGGGRIAVYYDDIAGFDINSITAYGGLGSSNDGGAGTIYLKASIQTYGDLIVDNNGSTSLVYSTPLVSVGTGLSSDLTANTLTDSTRKWNVDGLIGIFLNPNTSQETTPATVFRILSNDVTSITVENTLNNLTDVTISGNSYIGEHYFDNLTIINGARVETLDRISFSYILITSGGEIQADNYYQIGKAETSLKDKLAKYQKK</sequence>
<dbReference type="Pfam" id="PF18884">
    <property type="entry name" value="TSP3_bac"/>
    <property type="match status" value="3"/>
</dbReference>
<evidence type="ECO:0000259" key="6">
    <source>
        <dbReference type="SMART" id="SM00635"/>
    </source>
</evidence>
<evidence type="ECO:0000256" key="5">
    <source>
        <dbReference type="SAM" id="SignalP"/>
    </source>
</evidence>
<comment type="caution">
    <text evidence="7">The sequence shown here is derived from an EMBL/GenBank/DDBJ whole genome shotgun (WGS) entry which is preliminary data.</text>
</comment>
<feature type="chain" id="PRO_5012922501" description="BIG2 domain-containing protein" evidence="5">
    <location>
        <begin position="33"/>
        <end position="1668"/>
    </location>
</feature>
<gene>
    <name evidence="7" type="ORF">SCALIN_C24_0010</name>
</gene>
<keyword evidence="8" id="KW-1185">Reference proteome</keyword>
<dbReference type="Gene3D" id="2.60.40.10">
    <property type="entry name" value="Immunoglobulins"/>
    <property type="match status" value="1"/>
</dbReference>
<dbReference type="EMBL" id="BAOS01000024">
    <property type="protein sequence ID" value="GAX61511.1"/>
    <property type="molecule type" value="Genomic_DNA"/>
</dbReference>
<evidence type="ECO:0000313" key="7">
    <source>
        <dbReference type="EMBL" id="GAX61511.1"/>
    </source>
</evidence>
<feature type="signal peptide" evidence="5">
    <location>
        <begin position="1"/>
        <end position="32"/>
    </location>
</feature>
<organism evidence="7 8">
    <name type="scientific">Candidatus Scalindua japonica</name>
    <dbReference type="NCBI Taxonomy" id="1284222"/>
    <lineage>
        <taxon>Bacteria</taxon>
        <taxon>Pseudomonadati</taxon>
        <taxon>Planctomycetota</taxon>
        <taxon>Candidatus Brocadiia</taxon>
        <taxon>Candidatus Brocadiales</taxon>
        <taxon>Candidatus Scalinduaceae</taxon>
        <taxon>Candidatus Scalindua</taxon>
    </lineage>
</organism>
<reference evidence="8" key="1">
    <citation type="journal article" date="2017" name="Environ. Microbiol. Rep.">
        <title>Genetic Diversity of Marine Anaerobic Ammonium-Oxidizing Bacteria as Revealed by Genomic and Proteomic Analyses of 'Candidatus Scalindua japonica'.</title>
        <authorList>
            <person name="Oshiki M."/>
            <person name="Mizuto K."/>
            <person name="Kimura Z."/>
            <person name="Kindaichi T."/>
            <person name="Satoh H."/>
            <person name="Okabe S."/>
        </authorList>
    </citation>
    <scope>NUCLEOTIDE SEQUENCE [LARGE SCALE GENOMIC DNA]</scope>
    <source>
        <strain evidence="8">husup-a2</strain>
    </source>
</reference>
<proteinExistence type="predicted"/>
<evidence type="ECO:0000313" key="8">
    <source>
        <dbReference type="Proteomes" id="UP000218542"/>
    </source>
</evidence>
<dbReference type="SMART" id="SM00635">
    <property type="entry name" value="BID_2"/>
    <property type="match status" value="2"/>
</dbReference>
<keyword evidence="2" id="KW-0964">Secreted</keyword>
<evidence type="ECO:0000256" key="1">
    <source>
        <dbReference type="ARBA" id="ARBA00004613"/>
    </source>
</evidence>
<comment type="subcellular location">
    <subcellularLocation>
        <location evidence="1">Secreted</location>
    </subcellularLocation>
</comment>
<dbReference type="InterPro" id="IPR003343">
    <property type="entry name" value="Big_2"/>
</dbReference>
<dbReference type="Pfam" id="PF17957">
    <property type="entry name" value="Big_7"/>
    <property type="match status" value="1"/>
</dbReference>